<name>A0ABQ1C7A8_9MYCO</name>
<evidence type="ECO:0000313" key="1">
    <source>
        <dbReference type="EMBL" id="GFG80365.1"/>
    </source>
</evidence>
<comment type="caution">
    <text evidence="1">The sequence shown here is derived from an EMBL/GenBank/DDBJ whole genome shotgun (WGS) entry which is preliminary data.</text>
</comment>
<organism evidence="1 2">
    <name type="scientific">Mycobacterium paragordonae</name>
    <dbReference type="NCBI Taxonomy" id="1389713"/>
    <lineage>
        <taxon>Bacteria</taxon>
        <taxon>Bacillati</taxon>
        <taxon>Actinomycetota</taxon>
        <taxon>Actinomycetes</taxon>
        <taxon>Mycobacteriales</taxon>
        <taxon>Mycobacteriaceae</taxon>
        <taxon>Mycobacterium</taxon>
    </lineage>
</organism>
<evidence type="ECO:0000313" key="2">
    <source>
        <dbReference type="Proteomes" id="UP000465240"/>
    </source>
</evidence>
<keyword evidence="2" id="KW-1185">Reference proteome</keyword>
<dbReference type="EMBL" id="BLKX01000001">
    <property type="protein sequence ID" value="GFG80365.1"/>
    <property type="molecule type" value="Genomic_DNA"/>
</dbReference>
<sequence length="79" mass="8009">MQFGLKGAFQGAQILIGPAEQAHHEVGRNIDAAANLGVGLPGYTSFSGAGLAGRHVVSAACFLAYGAWLKRPAQSTAVG</sequence>
<protein>
    <submittedName>
        <fullName evidence="1">Uncharacterized protein</fullName>
    </submittedName>
</protein>
<proteinExistence type="predicted"/>
<dbReference type="Proteomes" id="UP000465240">
    <property type="component" value="Unassembled WGS sequence"/>
</dbReference>
<accession>A0ABQ1C7A8</accession>
<reference evidence="1 2" key="1">
    <citation type="journal article" date="2019" name="Emerg. Microbes Infect.">
        <title>Comprehensive subspecies identification of 175 nontuberculous mycobacteria species based on 7547 genomic profiles.</title>
        <authorList>
            <person name="Matsumoto Y."/>
            <person name="Kinjo T."/>
            <person name="Motooka D."/>
            <person name="Nabeya D."/>
            <person name="Jung N."/>
            <person name="Uechi K."/>
            <person name="Horii T."/>
            <person name="Iida T."/>
            <person name="Fujita J."/>
            <person name="Nakamura S."/>
        </authorList>
    </citation>
    <scope>NUCLEOTIDE SEQUENCE [LARGE SCALE GENOMIC DNA]</scope>
    <source>
        <strain evidence="1 2">JCM 18565</strain>
    </source>
</reference>
<gene>
    <name evidence="1" type="ORF">MPRG_36410</name>
</gene>